<protein>
    <submittedName>
        <fullName evidence="7">SulP family inorganic anion transporter</fullName>
    </submittedName>
</protein>
<comment type="caution">
    <text evidence="7">The sequence shown here is derived from an EMBL/GenBank/DDBJ whole genome shotgun (WGS) entry which is preliminary data.</text>
</comment>
<dbReference type="InterPro" id="IPR002645">
    <property type="entry name" value="STAS_dom"/>
</dbReference>
<sequence>MNIIPPNNPPNNPSNSPLPLVSRPHGLARWIPIISVLRNYQRPWLMQDISAGLVLTAILIPAGMGYAEATGLPAIYGLYSTILPLIAYAIFGSSRILVLGPDSALIPIISATALPLANGDPLHAIAIAGMLSILAGIICIIAGIAKFGFITELLSKPIRYGYLNGIAVTVCISQLPKIFGFSVDANTIWEEIIGFGRGIYDGRANYTALAIGLACSIIILTCKRFAPKISGVLVVVAGTTAISSLFDLSHRAGISVVGALPQGLPAFQIPHLQPVEFKTIVSSAVAIALISFADMSVLSRTFAIRGGYKVDRNQELIALGIANIASGLFQGFAISSSASRTPIAEAAGSKTQITGVVSAICIAIVLCFTPLLLQNLPQATLSAVVFSAGLGILEIEGTWRLYQLRRFEFVLSVVCFAGVALLGVIQGIFGAVVLALFAFVWSAWRPHYAVLGRVDGLKGYHDILRHPEGRRIPGLVIFRWDAPLFFANAETFCEQVIRAIVTAPTATKWVVVAAEPVTDIDLTAADAIAELEKTLCKAGIGLCFAEMKGPTKDRLKRYGLFTELGKNNFFPTIGQAVDIYVQVNKVEWHDWHN</sequence>
<feature type="transmembrane region" description="Helical" evidence="5">
    <location>
        <begin position="316"/>
        <end position="333"/>
    </location>
</feature>
<keyword evidence="4 5" id="KW-0472">Membrane</keyword>
<dbReference type="NCBIfam" id="TIGR00815">
    <property type="entry name" value="sulP"/>
    <property type="match status" value="1"/>
</dbReference>
<dbReference type="PROSITE" id="PS50801">
    <property type="entry name" value="STAS"/>
    <property type="match status" value="1"/>
</dbReference>
<feature type="domain" description="STAS" evidence="6">
    <location>
        <begin position="465"/>
        <end position="580"/>
    </location>
</feature>
<feature type="transmembrane region" description="Helical" evidence="5">
    <location>
        <begin position="123"/>
        <end position="149"/>
    </location>
</feature>
<evidence type="ECO:0000259" key="6">
    <source>
        <dbReference type="PROSITE" id="PS50801"/>
    </source>
</evidence>
<evidence type="ECO:0000313" key="8">
    <source>
        <dbReference type="Proteomes" id="UP001152872"/>
    </source>
</evidence>
<keyword evidence="8" id="KW-1185">Reference proteome</keyword>
<feature type="transmembrane region" description="Helical" evidence="5">
    <location>
        <begin position="98"/>
        <end position="117"/>
    </location>
</feature>
<name>A0A9X4MBK7_9CYAN</name>
<reference evidence="7" key="1">
    <citation type="submission" date="2019-05" db="EMBL/GenBank/DDBJ databases">
        <title>Whole genome sequencing of Pseudanabaena catenata USMAC16.</title>
        <authorList>
            <person name="Khan Z."/>
            <person name="Omar W.M."/>
            <person name="Convey P."/>
            <person name="Merican F."/>
            <person name="Najimudin N."/>
        </authorList>
    </citation>
    <scope>NUCLEOTIDE SEQUENCE</scope>
    <source>
        <strain evidence="7">USMAC16</strain>
    </source>
</reference>
<feature type="transmembrane region" description="Helical" evidence="5">
    <location>
        <begin position="203"/>
        <end position="222"/>
    </location>
</feature>
<feature type="transmembrane region" description="Helical" evidence="5">
    <location>
        <begin position="73"/>
        <end position="91"/>
    </location>
</feature>
<dbReference type="Proteomes" id="UP001152872">
    <property type="component" value="Unassembled WGS sequence"/>
</dbReference>
<accession>A0A9X4MBK7</accession>
<proteinExistence type="predicted"/>
<feature type="transmembrane region" description="Helical" evidence="5">
    <location>
        <begin position="380"/>
        <end position="399"/>
    </location>
</feature>
<evidence type="ECO:0000313" key="7">
    <source>
        <dbReference type="EMBL" id="MDG3497498.1"/>
    </source>
</evidence>
<feature type="transmembrane region" description="Helical" evidence="5">
    <location>
        <begin position="229"/>
        <end position="246"/>
    </location>
</feature>
<keyword evidence="2 5" id="KW-0812">Transmembrane</keyword>
<dbReference type="InterPro" id="IPR036513">
    <property type="entry name" value="STAS_dom_sf"/>
</dbReference>
<dbReference type="Pfam" id="PF01740">
    <property type="entry name" value="STAS"/>
    <property type="match status" value="1"/>
</dbReference>
<dbReference type="GO" id="GO:0016020">
    <property type="term" value="C:membrane"/>
    <property type="evidence" value="ECO:0007669"/>
    <property type="project" value="UniProtKB-SubCell"/>
</dbReference>
<feature type="transmembrane region" description="Helical" evidence="5">
    <location>
        <begin position="161"/>
        <end position="183"/>
    </location>
</feature>
<feature type="transmembrane region" description="Helical" evidence="5">
    <location>
        <begin position="411"/>
        <end position="444"/>
    </location>
</feature>
<gene>
    <name evidence="7" type="ORF">FEV09_23535</name>
</gene>
<evidence type="ECO:0000256" key="4">
    <source>
        <dbReference type="ARBA" id="ARBA00023136"/>
    </source>
</evidence>
<dbReference type="SUPFAM" id="SSF52091">
    <property type="entry name" value="SpoIIaa-like"/>
    <property type="match status" value="1"/>
</dbReference>
<dbReference type="Pfam" id="PF00916">
    <property type="entry name" value="Sulfate_transp"/>
    <property type="match status" value="1"/>
</dbReference>
<dbReference type="Gene3D" id="3.30.750.24">
    <property type="entry name" value="STAS domain"/>
    <property type="match status" value="1"/>
</dbReference>
<dbReference type="AlphaFoldDB" id="A0A9X4MBK7"/>
<evidence type="ECO:0000256" key="5">
    <source>
        <dbReference type="SAM" id="Phobius"/>
    </source>
</evidence>
<dbReference type="PANTHER" id="PTHR11814">
    <property type="entry name" value="SULFATE TRANSPORTER"/>
    <property type="match status" value="1"/>
</dbReference>
<dbReference type="GO" id="GO:0055085">
    <property type="term" value="P:transmembrane transport"/>
    <property type="evidence" value="ECO:0007669"/>
    <property type="project" value="InterPro"/>
</dbReference>
<evidence type="ECO:0000256" key="2">
    <source>
        <dbReference type="ARBA" id="ARBA00022692"/>
    </source>
</evidence>
<evidence type="ECO:0000256" key="3">
    <source>
        <dbReference type="ARBA" id="ARBA00022989"/>
    </source>
</evidence>
<dbReference type="InterPro" id="IPR001902">
    <property type="entry name" value="SLC26A/SulP_fam"/>
</dbReference>
<dbReference type="InterPro" id="IPR011547">
    <property type="entry name" value="SLC26A/SulP_dom"/>
</dbReference>
<keyword evidence="3 5" id="KW-1133">Transmembrane helix</keyword>
<feature type="transmembrane region" description="Helical" evidence="5">
    <location>
        <begin position="353"/>
        <end position="373"/>
    </location>
</feature>
<dbReference type="CDD" id="cd07042">
    <property type="entry name" value="STAS_SulP_like_sulfate_transporter"/>
    <property type="match status" value="1"/>
</dbReference>
<organism evidence="7 8">
    <name type="scientific">Pseudanabaena catenata USMAC16</name>
    <dbReference type="NCBI Taxonomy" id="1855837"/>
    <lineage>
        <taxon>Bacteria</taxon>
        <taxon>Bacillati</taxon>
        <taxon>Cyanobacteriota</taxon>
        <taxon>Cyanophyceae</taxon>
        <taxon>Pseudanabaenales</taxon>
        <taxon>Pseudanabaenaceae</taxon>
        <taxon>Pseudanabaena</taxon>
    </lineage>
</organism>
<comment type="subcellular location">
    <subcellularLocation>
        <location evidence="1">Membrane</location>
        <topology evidence="1">Multi-pass membrane protein</topology>
    </subcellularLocation>
</comment>
<feature type="transmembrane region" description="Helical" evidence="5">
    <location>
        <begin position="49"/>
        <end position="67"/>
    </location>
</feature>
<dbReference type="EMBL" id="VBTY01000397">
    <property type="protein sequence ID" value="MDG3497498.1"/>
    <property type="molecule type" value="Genomic_DNA"/>
</dbReference>
<evidence type="ECO:0000256" key="1">
    <source>
        <dbReference type="ARBA" id="ARBA00004141"/>
    </source>
</evidence>
<feature type="transmembrane region" description="Helical" evidence="5">
    <location>
        <begin position="280"/>
        <end position="304"/>
    </location>
</feature>